<evidence type="ECO:0000256" key="9">
    <source>
        <dbReference type="ARBA" id="ARBA00023118"/>
    </source>
</evidence>
<evidence type="ECO:0000256" key="7">
    <source>
        <dbReference type="ARBA" id="ARBA00022806"/>
    </source>
</evidence>
<comment type="similarity">
    <text evidence="2">In the central section; belongs to the CRISPR-associated helicase Cas3 family.</text>
</comment>
<dbReference type="SUPFAM" id="SSF109604">
    <property type="entry name" value="HD-domain/PDEase-like"/>
    <property type="match status" value="1"/>
</dbReference>
<keyword evidence="9" id="KW-0051">Antiviral defense</keyword>
<evidence type="ECO:0000256" key="5">
    <source>
        <dbReference type="ARBA" id="ARBA00022741"/>
    </source>
</evidence>
<sequence length="735" mass="84825">MNRYLAKSNPEETIQEHTDNLLTNYKILQENYPDIPVNWYFLKLACLTHDLGKMNVYFQEKVSGGRRNKKEIPHNYLSVAFVPYKKLKEEGYSKEEIQLLFQAVARHHERDIHFTLEEWSSEMQKLEQEWNGFTYEALGDNRAYRNRIPSKYYQVSVRIFEGDNAQSFELFIQYVLLKGLLNRIDFAASAYIDVEKPNDFLESALNNQLETFRKSNPDADWKPLQKYMYAHQQDNIIVVAETGMGKTEAGLLWLGNNKGFFTLPLRTAINAIYDRLAGSETGIIRENVTDRVGLLHSETYGQYLQREKDIQDIEEYYTKTRQMSLPITVCTLDQLFDFVFRYAGFEPKLATLSYSKVIIDEVQMYSPDLLAYLIVGLSYIQKVGGQFAILTATLPGIIPDLLAENGVSFTRSEEDFISNRIRHSLEVLHEQINSDFISNFYDGNRILVICNTVRVAKEMYEELEKIYGDEVKLIHSQFIKRDRNAKSDAILADGHKTSEGPCIWVATQVVEASLDIDFDLLFTELSDLNGLFQRMGRCYRNRELDVATNVYVFDEKCSGIGKNSVIDPLIHQNSREALQEVEGPISEAEKLALIDRVYSTEALAGSDYYETVICNINYVKSFHTYELDKKTVREKFRNINSVTVIPEPVFDENRAEIEGYMAEISKSGKENKRSRMEARTKLAEFMMDAPGYIVQKSELVKKEITKYETISVLKCNYSSEIGITLKEPSQENLFF</sequence>
<keyword evidence="4" id="KW-0479">Metal-binding</keyword>
<protein>
    <submittedName>
        <fullName evidence="11">CRISPR-associated helicase Cas3</fullName>
    </submittedName>
</protein>
<feature type="domain" description="HD Cas3-type" evidence="10">
    <location>
        <begin position="7"/>
        <end position="187"/>
    </location>
</feature>
<dbReference type="GO" id="GO:0003724">
    <property type="term" value="F:RNA helicase activity"/>
    <property type="evidence" value="ECO:0007669"/>
    <property type="project" value="TreeGrafter"/>
</dbReference>
<dbReference type="InterPro" id="IPR027417">
    <property type="entry name" value="P-loop_NTPase"/>
</dbReference>
<keyword evidence="6" id="KW-0378">Hydrolase</keyword>
<evidence type="ECO:0000256" key="3">
    <source>
        <dbReference type="ARBA" id="ARBA00022722"/>
    </source>
</evidence>
<dbReference type="RefSeq" id="WP_185378318.1">
    <property type="nucleotide sequence ID" value="NZ_JAARPL010000021.1"/>
</dbReference>
<dbReference type="InterPro" id="IPR014001">
    <property type="entry name" value="Helicase_ATP-bd"/>
</dbReference>
<dbReference type="PANTHER" id="PTHR47963">
    <property type="entry name" value="DEAD-BOX ATP-DEPENDENT RNA HELICASE 47, MITOCHONDRIAL"/>
    <property type="match status" value="1"/>
</dbReference>
<dbReference type="GO" id="GO:0003723">
    <property type="term" value="F:RNA binding"/>
    <property type="evidence" value="ECO:0007669"/>
    <property type="project" value="TreeGrafter"/>
</dbReference>
<dbReference type="GO" id="GO:0004518">
    <property type="term" value="F:nuclease activity"/>
    <property type="evidence" value="ECO:0007669"/>
    <property type="project" value="UniProtKB-KW"/>
</dbReference>
<evidence type="ECO:0000256" key="4">
    <source>
        <dbReference type="ARBA" id="ARBA00022723"/>
    </source>
</evidence>
<dbReference type="PROSITE" id="PS51643">
    <property type="entry name" value="HD_CAS3"/>
    <property type="match status" value="1"/>
</dbReference>
<dbReference type="InterPro" id="IPR038257">
    <property type="entry name" value="CRISPR-assoc_Cas3_HD_sf"/>
</dbReference>
<dbReference type="InterPro" id="IPR054712">
    <property type="entry name" value="Cas3-like_dom"/>
</dbReference>
<reference evidence="11 12" key="1">
    <citation type="submission" date="2020-03" db="EMBL/GenBank/DDBJ databases">
        <title>Soil Listeria distribution.</title>
        <authorList>
            <person name="Liao J."/>
            <person name="Wiedmann M."/>
        </authorList>
    </citation>
    <scope>NUCLEOTIDE SEQUENCE [LARGE SCALE GENOMIC DNA]</scope>
    <source>
        <strain evidence="11 12">FSL L7-1681</strain>
    </source>
</reference>
<evidence type="ECO:0000256" key="2">
    <source>
        <dbReference type="ARBA" id="ARBA00009046"/>
    </source>
</evidence>
<dbReference type="InterPro" id="IPR001650">
    <property type="entry name" value="Helicase_C-like"/>
</dbReference>
<dbReference type="AlphaFoldDB" id="A0A841YAK3"/>
<keyword evidence="8" id="KW-0067">ATP-binding</keyword>
<keyword evidence="7" id="KW-0347">Helicase</keyword>
<dbReference type="GO" id="GO:0046872">
    <property type="term" value="F:metal ion binding"/>
    <property type="evidence" value="ECO:0007669"/>
    <property type="project" value="UniProtKB-KW"/>
</dbReference>
<dbReference type="SUPFAM" id="SSF52540">
    <property type="entry name" value="P-loop containing nucleoside triphosphate hydrolases"/>
    <property type="match status" value="1"/>
</dbReference>
<dbReference type="EMBL" id="JAARPL010000021">
    <property type="protein sequence ID" value="MBC1373870.1"/>
    <property type="molecule type" value="Genomic_DNA"/>
</dbReference>
<evidence type="ECO:0000313" key="12">
    <source>
        <dbReference type="Proteomes" id="UP000591929"/>
    </source>
</evidence>
<dbReference type="SMART" id="SM00490">
    <property type="entry name" value="HELICc"/>
    <property type="match status" value="1"/>
</dbReference>
<evidence type="ECO:0000313" key="11">
    <source>
        <dbReference type="EMBL" id="MBC1373870.1"/>
    </source>
</evidence>
<comment type="caution">
    <text evidence="11">The sequence shown here is derived from an EMBL/GenBank/DDBJ whole genome shotgun (WGS) entry which is preliminary data.</text>
</comment>
<proteinExistence type="inferred from homology"/>
<dbReference type="Proteomes" id="UP000591929">
    <property type="component" value="Unassembled WGS sequence"/>
</dbReference>
<organism evidence="11 12">
    <name type="scientific">Listeria booriae</name>
    <dbReference type="NCBI Taxonomy" id="1552123"/>
    <lineage>
        <taxon>Bacteria</taxon>
        <taxon>Bacillati</taxon>
        <taxon>Bacillota</taxon>
        <taxon>Bacilli</taxon>
        <taxon>Bacillales</taxon>
        <taxon>Listeriaceae</taxon>
        <taxon>Listeria</taxon>
    </lineage>
</organism>
<dbReference type="Pfam" id="PF22590">
    <property type="entry name" value="Cas3-like_C_2"/>
    <property type="match status" value="1"/>
</dbReference>
<evidence type="ECO:0000256" key="6">
    <source>
        <dbReference type="ARBA" id="ARBA00022801"/>
    </source>
</evidence>
<dbReference type="GO" id="GO:0016787">
    <property type="term" value="F:hydrolase activity"/>
    <property type="evidence" value="ECO:0007669"/>
    <property type="project" value="UniProtKB-KW"/>
</dbReference>
<dbReference type="SMART" id="SM00487">
    <property type="entry name" value="DEXDc"/>
    <property type="match status" value="1"/>
</dbReference>
<gene>
    <name evidence="11" type="primary">cas3</name>
    <name evidence="11" type="ORF">HB847_16100</name>
</gene>
<dbReference type="InterPro" id="IPR006474">
    <property type="entry name" value="Helicase_Cas3_CRISPR-ass_core"/>
</dbReference>
<keyword evidence="3" id="KW-0540">Nuclease</keyword>
<dbReference type="Pfam" id="PF00270">
    <property type="entry name" value="DEAD"/>
    <property type="match status" value="1"/>
</dbReference>
<dbReference type="NCBIfam" id="TIGR01587">
    <property type="entry name" value="cas3_core"/>
    <property type="match status" value="1"/>
</dbReference>
<keyword evidence="5" id="KW-0547">Nucleotide-binding</keyword>
<comment type="similarity">
    <text evidence="1">In the N-terminal section; belongs to the CRISPR-associated nuclease Cas3-HD family.</text>
</comment>
<dbReference type="InterPro" id="IPR050547">
    <property type="entry name" value="DEAD_box_RNA_helicases"/>
</dbReference>
<evidence type="ECO:0000256" key="1">
    <source>
        <dbReference type="ARBA" id="ARBA00006847"/>
    </source>
</evidence>
<dbReference type="InterPro" id="IPR006483">
    <property type="entry name" value="CRISPR-assoc_Cas3_HD"/>
</dbReference>
<dbReference type="InterPro" id="IPR011545">
    <property type="entry name" value="DEAD/DEAH_box_helicase_dom"/>
</dbReference>
<name>A0A841YAK3_9LIST</name>
<dbReference type="Gene3D" id="1.10.3210.30">
    <property type="match status" value="1"/>
</dbReference>
<dbReference type="GO" id="GO:0005524">
    <property type="term" value="F:ATP binding"/>
    <property type="evidence" value="ECO:0007669"/>
    <property type="project" value="UniProtKB-KW"/>
</dbReference>
<evidence type="ECO:0000259" key="10">
    <source>
        <dbReference type="PROSITE" id="PS51643"/>
    </source>
</evidence>
<dbReference type="Gene3D" id="3.40.50.300">
    <property type="entry name" value="P-loop containing nucleotide triphosphate hydrolases"/>
    <property type="match status" value="2"/>
</dbReference>
<dbReference type="PANTHER" id="PTHR47963:SF9">
    <property type="entry name" value="CRISPR-ASSOCIATED ENDONUCLEASE_HELICASE CAS3"/>
    <property type="match status" value="1"/>
</dbReference>
<dbReference type="NCBIfam" id="TIGR01596">
    <property type="entry name" value="cas3_HD"/>
    <property type="match status" value="1"/>
</dbReference>
<dbReference type="CDD" id="cd09641">
    <property type="entry name" value="Cas3''_I"/>
    <property type="match status" value="1"/>
</dbReference>
<accession>A0A841YAK3</accession>
<evidence type="ECO:0000256" key="8">
    <source>
        <dbReference type="ARBA" id="ARBA00022840"/>
    </source>
</evidence>
<dbReference type="GO" id="GO:0051607">
    <property type="term" value="P:defense response to virus"/>
    <property type="evidence" value="ECO:0007669"/>
    <property type="project" value="UniProtKB-KW"/>
</dbReference>